<dbReference type="eggNOG" id="COG4206">
    <property type="taxonomic scope" value="Bacteria"/>
</dbReference>
<evidence type="ECO:0000256" key="2">
    <source>
        <dbReference type="ARBA" id="ARBA00023136"/>
    </source>
</evidence>
<keyword evidence="8" id="KW-0675">Receptor</keyword>
<proteinExistence type="predicted"/>
<evidence type="ECO:0000259" key="6">
    <source>
        <dbReference type="Pfam" id="PF07715"/>
    </source>
</evidence>
<accession>E8RQY6</accession>
<name>E8RQY6_ASTEC</name>
<dbReference type="KEGG" id="aex:Astex_0560"/>
<dbReference type="Gene3D" id="2.170.130.10">
    <property type="entry name" value="TonB-dependent receptor, plug domain"/>
    <property type="match status" value="1"/>
</dbReference>
<feature type="signal peptide" evidence="5">
    <location>
        <begin position="1"/>
        <end position="27"/>
    </location>
</feature>
<evidence type="ECO:0000313" key="8">
    <source>
        <dbReference type="EMBL" id="ADU12249.1"/>
    </source>
</evidence>
<comment type="subcellular location">
    <subcellularLocation>
        <location evidence="1">Cell outer membrane</location>
    </subcellularLocation>
</comment>
<dbReference type="InterPro" id="IPR012910">
    <property type="entry name" value="Plug_dom"/>
</dbReference>
<feature type="compositionally biased region" description="Basic and acidic residues" evidence="4">
    <location>
        <begin position="30"/>
        <end position="45"/>
    </location>
</feature>
<dbReference type="EMBL" id="CP002395">
    <property type="protein sequence ID" value="ADU12249.1"/>
    <property type="molecule type" value="Genomic_DNA"/>
</dbReference>
<gene>
    <name evidence="8" type="ordered locus">Astex_0560</name>
</gene>
<evidence type="ECO:0000256" key="3">
    <source>
        <dbReference type="ARBA" id="ARBA00023237"/>
    </source>
</evidence>
<dbReference type="HOGENOM" id="CLU_017617_0_0_5"/>
<organism evidence="8 9">
    <name type="scientific">Asticcacaulis excentricus (strain ATCC 15261 / DSM 4724 / KCTC 12464 / NCIMB 9791 / VKM B-1370 / CB 48)</name>
    <dbReference type="NCBI Taxonomy" id="573065"/>
    <lineage>
        <taxon>Bacteria</taxon>
        <taxon>Pseudomonadati</taxon>
        <taxon>Pseudomonadota</taxon>
        <taxon>Alphaproteobacteria</taxon>
        <taxon>Caulobacterales</taxon>
        <taxon>Caulobacteraceae</taxon>
        <taxon>Asticcacaulis</taxon>
    </lineage>
</organism>
<reference evidence="9" key="1">
    <citation type="submission" date="2010-12" db="EMBL/GenBank/DDBJ databases">
        <title>Complete sequence of chromosome 1 of Asticcacaulis excentricus CB 48.</title>
        <authorList>
            <consortium name="US DOE Joint Genome Institute"/>
            <person name="Lucas S."/>
            <person name="Copeland A."/>
            <person name="Lapidus A."/>
            <person name="Cheng J.-F."/>
            <person name="Bruce D."/>
            <person name="Goodwin L."/>
            <person name="Pitluck S."/>
            <person name="Teshima H."/>
            <person name="Davenport K."/>
            <person name="Detter J.C."/>
            <person name="Han C."/>
            <person name="Tapia R."/>
            <person name="Land M."/>
            <person name="Hauser L."/>
            <person name="Jeffries C."/>
            <person name="Kyrpides N."/>
            <person name="Ivanova N."/>
            <person name="Ovchinnikova G."/>
            <person name="Brun Y.V."/>
            <person name="Woyke T."/>
        </authorList>
    </citation>
    <scope>NUCLEOTIDE SEQUENCE [LARGE SCALE GENOMIC DNA]</scope>
    <source>
        <strain evidence="9">ATCC 15261 / DSM 4724 / KCTC 12464 / NCIMB 9791 / VKM B-1370 / CB 48</strain>
    </source>
</reference>
<evidence type="ECO:0000256" key="4">
    <source>
        <dbReference type="SAM" id="MobiDB-lite"/>
    </source>
</evidence>
<dbReference type="STRING" id="573065.Astex_0560"/>
<keyword evidence="5" id="KW-0732">Signal</keyword>
<keyword evidence="9" id="KW-1185">Reference proteome</keyword>
<evidence type="ECO:0000256" key="1">
    <source>
        <dbReference type="ARBA" id="ARBA00004442"/>
    </source>
</evidence>
<dbReference type="OrthoDB" id="7168163at2"/>
<dbReference type="PANTHER" id="PTHR40980:SF4">
    <property type="entry name" value="TONB-DEPENDENT RECEPTOR-LIKE BETA-BARREL DOMAIN-CONTAINING PROTEIN"/>
    <property type="match status" value="1"/>
</dbReference>
<dbReference type="InterPro" id="IPR036942">
    <property type="entry name" value="Beta-barrel_TonB_sf"/>
</dbReference>
<dbReference type="GO" id="GO:0009279">
    <property type="term" value="C:cell outer membrane"/>
    <property type="evidence" value="ECO:0007669"/>
    <property type="project" value="UniProtKB-SubCell"/>
</dbReference>
<protein>
    <submittedName>
        <fullName evidence="8">TonB-dependent receptor</fullName>
    </submittedName>
</protein>
<feature type="region of interest" description="Disordered" evidence="4">
    <location>
        <begin position="276"/>
        <end position="315"/>
    </location>
</feature>
<sequence>MKWHYSPFMALLTSTALVMTMAGPVAAQGTREKPKPKPETAKTDSDLTTVTVTAAKPTTKIDRDVYDPKTEPAMPNSNAVDVLNKAPGVNVDPEGNVTLRGNSAVQILVDGKPSALMQGNFRAITLQSLPADAIASIEVMTTPSAQFSADGGGGIINIVMKKNRTLRPILGMRLGAGNEGRYSMGVNAGATKGRLNVNGSLNFNRDTRQPEFSLDRERYTPTGTFRFGGVSDLPQSTDSYGFIGAAGFSPSDTDALGLEVTLNRSDFESTGLSAFEERDPVGKITTQYQSRDDRRNESQQGSVRLSFSHRGDTEGETLKADLRKNRSTLSRDTVSDYSFSTASPNRRTLRSGDNTQRALAMSVDYSRQLWSGVFTSGFELSTTAARTGNAEYDISLTTAAHALDTRRSNAYEVNQDQIDGYVTYQKALGLRWTVLSGLRVETTNLTLNQVTSHVSVRQTYSHIHPSFAIQYLLSETSKLRYNYGHRITRPDVSDLNPFIIYWDDRNARSGNPDLQPSETHLSELRYEYNNRPKNLTFTATWFYKKTENVFVERSTYIDDNLYLSRRENGGSGSENGLDLMYNRRIGTKWDVNLQTTFKRERRPPRSSTFTTITEAQTMAGGVRIGYRMSPNDQVQVSLNTAGKQLTGQGYTEPTHRWSVSYSRRINGKLTATASLQDHSTSRSIIENQAGHTVTEFNLGGLNVMFGLQINPFGISRATR</sequence>
<dbReference type="InterPro" id="IPR037066">
    <property type="entry name" value="Plug_dom_sf"/>
</dbReference>
<keyword evidence="3" id="KW-0998">Cell outer membrane</keyword>
<dbReference type="InterPro" id="IPR041700">
    <property type="entry name" value="OMP_b-brl_3"/>
</dbReference>
<dbReference type="SUPFAM" id="SSF56935">
    <property type="entry name" value="Porins"/>
    <property type="match status" value="1"/>
</dbReference>
<evidence type="ECO:0000313" key="9">
    <source>
        <dbReference type="Proteomes" id="UP000001492"/>
    </source>
</evidence>
<dbReference type="Gene3D" id="2.40.170.20">
    <property type="entry name" value="TonB-dependent receptor, beta-barrel domain"/>
    <property type="match status" value="1"/>
</dbReference>
<feature type="domain" description="Outer membrane protein beta-barrel" evidence="7">
    <location>
        <begin position="310"/>
        <end position="685"/>
    </location>
</feature>
<dbReference type="AlphaFoldDB" id="E8RQY6"/>
<dbReference type="Proteomes" id="UP000001492">
    <property type="component" value="Chromosome 1"/>
</dbReference>
<feature type="region of interest" description="Disordered" evidence="4">
    <location>
        <begin position="26"/>
        <end position="46"/>
    </location>
</feature>
<dbReference type="PANTHER" id="PTHR40980">
    <property type="entry name" value="PLUG DOMAIN-CONTAINING PROTEIN"/>
    <property type="match status" value="1"/>
</dbReference>
<evidence type="ECO:0000259" key="7">
    <source>
        <dbReference type="Pfam" id="PF14905"/>
    </source>
</evidence>
<dbReference type="Pfam" id="PF07715">
    <property type="entry name" value="Plug"/>
    <property type="match status" value="1"/>
</dbReference>
<dbReference type="RefSeq" id="WP_013478083.1">
    <property type="nucleotide sequence ID" value="NC_014816.1"/>
</dbReference>
<keyword evidence="2" id="KW-0472">Membrane</keyword>
<feature type="domain" description="TonB-dependent receptor plug" evidence="6">
    <location>
        <begin position="64"/>
        <end position="155"/>
    </location>
</feature>
<dbReference type="Pfam" id="PF14905">
    <property type="entry name" value="OMP_b-brl_3"/>
    <property type="match status" value="1"/>
</dbReference>
<evidence type="ECO:0000256" key="5">
    <source>
        <dbReference type="SAM" id="SignalP"/>
    </source>
</evidence>
<feature type="chain" id="PRO_5003230713" evidence="5">
    <location>
        <begin position="28"/>
        <end position="719"/>
    </location>
</feature>